<reference evidence="3 4" key="1">
    <citation type="submission" date="2023-11" db="EMBL/GenBank/DDBJ databases">
        <authorList>
            <person name="Hedman E."/>
            <person name="Englund M."/>
            <person name="Stromberg M."/>
            <person name="Nyberg Akerstrom W."/>
            <person name="Nylinder S."/>
            <person name="Jareborg N."/>
            <person name="Kallberg Y."/>
            <person name="Kronander E."/>
        </authorList>
    </citation>
    <scope>NUCLEOTIDE SEQUENCE [LARGE SCALE GENOMIC DNA]</scope>
</reference>
<feature type="coiled-coil region" evidence="1">
    <location>
        <begin position="125"/>
        <end position="152"/>
    </location>
</feature>
<dbReference type="Proteomes" id="UP001314205">
    <property type="component" value="Unassembled WGS sequence"/>
</dbReference>
<keyword evidence="4" id="KW-1185">Reference proteome</keyword>
<evidence type="ECO:0000313" key="4">
    <source>
        <dbReference type="Proteomes" id="UP001314205"/>
    </source>
</evidence>
<dbReference type="PROSITE" id="PS50081">
    <property type="entry name" value="ZF_DAG_PE_2"/>
    <property type="match status" value="1"/>
</dbReference>
<evidence type="ECO:0000256" key="1">
    <source>
        <dbReference type="SAM" id="Coils"/>
    </source>
</evidence>
<sequence>MKCSACQRFMTQNAIDGIKCNVCSSMCHKACLGMKTKDPIPKIWTCPDCVVNMPKGNNQNTPVRSMNKSIQMEMDKPTNTEQINIPAVDNTTSLDANKNLAMELRMFREEMCKTKSELRTFCQEVQDLKALLRSYDERIGNLETRIDIIEKQAKPDHSITNMGELEKTIHQLKFDLRERDQDLLGNDIEISGIPEDCGESTMHIVTACAKKIGVELDIVT</sequence>
<keyword evidence="1" id="KW-0175">Coiled coil</keyword>
<organism evidence="3 4">
    <name type="scientific">Parnassius mnemosyne</name>
    <name type="common">clouded apollo</name>
    <dbReference type="NCBI Taxonomy" id="213953"/>
    <lineage>
        <taxon>Eukaryota</taxon>
        <taxon>Metazoa</taxon>
        <taxon>Ecdysozoa</taxon>
        <taxon>Arthropoda</taxon>
        <taxon>Hexapoda</taxon>
        <taxon>Insecta</taxon>
        <taxon>Pterygota</taxon>
        <taxon>Neoptera</taxon>
        <taxon>Endopterygota</taxon>
        <taxon>Lepidoptera</taxon>
        <taxon>Glossata</taxon>
        <taxon>Ditrysia</taxon>
        <taxon>Papilionoidea</taxon>
        <taxon>Papilionidae</taxon>
        <taxon>Parnassiinae</taxon>
        <taxon>Parnassini</taxon>
        <taxon>Parnassius</taxon>
        <taxon>Driopa</taxon>
    </lineage>
</organism>
<dbReference type="InterPro" id="IPR011011">
    <property type="entry name" value="Znf_FYVE_PHD"/>
</dbReference>
<comment type="caution">
    <text evidence="3">The sequence shown here is derived from an EMBL/GenBank/DDBJ whole genome shotgun (WGS) entry which is preliminary data.</text>
</comment>
<dbReference type="InterPro" id="IPR013083">
    <property type="entry name" value="Znf_RING/FYVE/PHD"/>
</dbReference>
<dbReference type="AlphaFoldDB" id="A0AAV1LUG9"/>
<dbReference type="SUPFAM" id="SSF57903">
    <property type="entry name" value="FYVE/PHD zinc finger"/>
    <property type="match status" value="1"/>
</dbReference>
<dbReference type="CDD" id="cd15489">
    <property type="entry name" value="PHD_SF"/>
    <property type="match status" value="1"/>
</dbReference>
<protein>
    <recommendedName>
        <fullName evidence="2">Phorbol-ester/DAG-type domain-containing protein</fullName>
    </recommendedName>
</protein>
<dbReference type="EMBL" id="CAVLGL010000104">
    <property type="protein sequence ID" value="CAK1599060.1"/>
    <property type="molecule type" value="Genomic_DNA"/>
</dbReference>
<proteinExistence type="predicted"/>
<dbReference type="Gene3D" id="3.30.40.10">
    <property type="entry name" value="Zinc/RING finger domain, C3HC4 (zinc finger)"/>
    <property type="match status" value="1"/>
</dbReference>
<evidence type="ECO:0000313" key="3">
    <source>
        <dbReference type="EMBL" id="CAK1599060.1"/>
    </source>
</evidence>
<dbReference type="InterPro" id="IPR002219">
    <property type="entry name" value="PKC_DAG/PE"/>
</dbReference>
<gene>
    <name evidence="3" type="ORF">PARMNEM_LOCUS17976</name>
</gene>
<name>A0AAV1LUG9_9NEOP</name>
<feature type="domain" description="Phorbol-ester/DAG-type" evidence="2">
    <location>
        <begin position="1"/>
        <end position="46"/>
    </location>
</feature>
<accession>A0AAV1LUG9</accession>
<evidence type="ECO:0000259" key="2">
    <source>
        <dbReference type="PROSITE" id="PS50081"/>
    </source>
</evidence>